<evidence type="ECO:0000313" key="7">
    <source>
        <dbReference type="EMBL" id="TYZ09280.1"/>
    </source>
</evidence>
<dbReference type="PANTHER" id="PTHR34183:SF8">
    <property type="entry name" value="ENDOLYTIC PEPTIDOGLYCAN TRANSGLYCOSYLASE RLPA-RELATED"/>
    <property type="match status" value="1"/>
</dbReference>
<dbReference type="SUPFAM" id="SSF50685">
    <property type="entry name" value="Barwin-like endoglucanases"/>
    <property type="match status" value="1"/>
</dbReference>
<evidence type="ECO:0000256" key="1">
    <source>
        <dbReference type="ARBA" id="ARBA00022729"/>
    </source>
</evidence>
<dbReference type="CDD" id="cd22268">
    <property type="entry name" value="DPBB_RlpA-like"/>
    <property type="match status" value="1"/>
</dbReference>
<comment type="caution">
    <text evidence="7">The sequence shown here is derived from an EMBL/GenBank/DDBJ whole genome shotgun (WGS) entry which is preliminary data.</text>
</comment>
<dbReference type="GO" id="GO:0071555">
    <property type="term" value="P:cell wall organization"/>
    <property type="evidence" value="ECO:0007669"/>
    <property type="project" value="UniProtKB-KW"/>
</dbReference>
<evidence type="ECO:0000256" key="5">
    <source>
        <dbReference type="RuleBase" id="RU003495"/>
    </source>
</evidence>
<dbReference type="GO" id="GO:0042834">
    <property type="term" value="F:peptidoglycan binding"/>
    <property type="evidence" value="ECO:0007669"/>
    <property type="project" value="InterPro"/>
</dbReference>
<evidence type="ECO:0000313" key="8">
    <source>
        <dbReference type="Proteomes" id="UP000322791"/>
    </source>
</evidence>
<keyword evidence="8" id="KW-1185">Reference proteome</keyword>
<dbReference type="Gene3D" id="2.40.40.10">
    <property type="entry name" value="RlpA-like domain"/>
    <property type="match status" value="1"/>
</dbReference>
<dbReference type="PROSITE" id="PS51724">
    <property type="entry name" value="SPOR"/>
    <property type="match status" value="1"/>
</dbReference>
<feature type="domain" description="SPOR" evidence="6">
    <location>
        <begin position="191"/>
        <end position="272"/>
    </location>
</feature>
<dbReference type="InterPro" id="IPR036908">
    <property type="entry name" value="RlpA-like_sf"/>
</dbReference>
<dbReference type="InterPro" id="IPR036680">
    <property type="entry name" value="SPOR-like_sf"/>
</dbReference>
<dbReference type="PANTHER" id="PTHR34183">
    <property type="entry name" value="ENDOLYTIC PEPTIDOGLYCAN TRANSGLYCOSYLASE RLPA"/>
    <property type="match status" value="1"/>
</dbReference>
<dbReference type="EMBL" id="VTHL01000010">
    <property type="protein sequence ID" value="TYZ09280.1"/>
    <property type="molecule type" value="Genomic_DNA"/>
</dbReference>
<dbReference type="AlphaFoldDB" id="A0A5D6V1C1"/>
<dbReference type="Pfam" id="PF05036">
    <property type="entry name" value="SPOR"/>
    <property type="match status" value="1"/>
</dbReference>
<keyword evidence="1" id="KW-0732">Signal</keyword>
<keyword evidence="3 4" id="KW-0961">Cell wall biogenesis/degradation</keyword>
<dbReference type="GO" id="GO:0008932">
    <property type="term" value="F:lytic endotransglycosylase activity"/>
    <property type="evidence" value="ECO:0007669"/>
    <property type="project" value="UniProtKB-UniRule"/>
</dbReference>
<evidence type="ECO:0000256" key="2">
    <source>
        <dbReference type="ARBA" id="ARBA00023239"/>
    </source>
</evidence>
<organism evidence="7 8">
    <name type="scientific">Hymenobacter lutimineralis</name>
    <dbReference type="NCBI Taxonomy" id="2606448"/>
    <lineage>
        <taxon>Bacteria</taxon>
        <taxon>Pseudomonadati</taxon>
        <taxon>Bacteroidota</taxon>
        <taxon>Cytophagia</taxon>
        <taxon>Cytophagales</taxon>
        <taxon>Hymenobacteraceae</taxon>
        <taxon>Hymenobacter</taxon>
    </lineage>
</organism>
<protein>
    <recommendedName>
        <fullName evidence="4">Probable endolytic peptidoglycan transglycosylase RlpA</fullName>
        <ecNumber evidence="4">4.2.2.-</ecNumber>
    </recommendedName>
</protein>
<keyword evidence="2 4" id="KW-0456">Lyase</keyword>
<evidence type="ECO:0000259" key="6">
    <source>
        <dbReference type="PROSITE" id="PS51724"/>
    </source>
</evidence>
<accession>A0A5D6V1C1</accession>
<dbReference type="Pfam" id="PF03330">
    <property type="entry name" value="DPBB_1"/>
    <property type="match status" value="1"/>
</dbReference>
<evidence type="ECO:0000256" key="4">
    <source>
        <dbReference type="HAMAP-Rule" id="MF_02071"/>
    </source>
</evidence>
<proteinExistence type="inferred from homology"/>
<dbReference type="HAMAP" id="MF_02071">
    <property type="entry name" value="RlpA"/>
    <property type="match status" value="1"/>
</dbReference>
<sequence length="274" mass="29666">MQRTAMKFFYRMDVSGLMIALLIVLLSAPMTGAWARTSIAEEVPAKATRKKTVLRGRASWYGREHQGHRTSNGERFDRNKYTCAHKTLPFGTRLRVTNPQTGKAVVVRVSDRGPFRHQRILDLSEIAARPLGIVTHGAVSVIAEVVSAETPLGPTDAPADLAALASDSTTVALATSIEPGTTEAADVVKVAEPAPTFIVQAGTFGDVRNAEAVQNRILALDKTLNVRVATNVQAGKPLNRVIVDNLTDRASAELVQKKLQQWGIAGLVRQKENL</sequence>
<dbReference type="Proteomes" id="UP000322791">
    <property type="component" value="Unassembled WGS sequence"/>
</dbReference>
<dbReference type="Gene3D" id="3.30.70.1070">
    <property type="entry name" value="Sporulation related repeat"/>
    <property type="match status" value="1"/>
</dbReference>
<dbReference type="InterPro" id="IPR009009">
    <property type="entry name" value="RlpA-like_DPBB"/>
</dbReference>
<dbReference type="NCBIfam" id="TIGR00413">
    <property type="entry name" value="rlpA"/>
    <property type="match status" value="1"/>
</dbReference>
<dbReference type="InterPro" id="IPR034718">
    <property type="entry name" value="RlpA"/>
</dbReference>
<dbReference type="EC" id="4.2.2.-" evidence="4"/>
<dbReference type="InterPro" id="IPR007730">
    <property type="entry name" value="SPOR-like_dom"/>
</dbReference>
<dbReference type="InterPro" id="IPR012997">
    <property type="entry name" value="RplA"/>
</dbReference>
<gene>
    <name evidence="4" type="primary">rlpA</name>
    <name evidence="7" type="ORF">FY528_11085</name>
</gene>
<comment type="function">
    <text evidence="4">Lytic transglycosylase with a strong preference for naked glycan strands that lack stem peptides.</text>
</comment>
<name>A0A5D6V1C1_9BACT</name>
<dbReference type="SUPFAM" id="SSF110997">
    <property type="entry name" value="Sporulation related repeat"/>
    <property type="match status" value="1"/>
</dbReference>
<comment type="similarity">
    <text evidence="4 5">Belongs to the RlpA family.</text>
</comment>
<dbReference type="GO" id="GO:0000270">
    <property type="term" value="P:peptidoglycan metabolic process"/>
    <property type="evidence" value="ECO:0007669"/>
    <property type="project" value="UniProtKB-UniRule"/>
</dbReference>
<reference evidence="7 8" key="1">
    <citation type="submission" date="2019-08" db="EMBL/GenBank/DDBJ databases">
        <authorList>
            <person name="Seo M.-J."/>
        </authorList>
    </citation>
    <scope>NUCLEOTIDE SEQUENCE [LARGE SCALE GENOMIC DNA]</scope>
    <source>
        <strain evidence="7 8">KIGAM108</strain>
    </source>
</reference>
<evidence type="ECO:0000256" key="3">
    <source>
        <dbReference type="ARBA" id="ARBA00023316"/>
    </source>
</evidence>